<evidence type="ECO:0000313" key="4">
    <source>
        <dbReference type="EMBL" id="KAF9071180.1"/>
    </source>
</evidence>
<dbReference type="Proteomes" id="UP000772434">
    <property type="component" value="Unassembled WGS sequence"/>
</dbReference>
<dbReference type="GO" id="GO:0045454">
    <property type="term" value="P:cell redox homeostasis"/>
    <property type="evidence" value="ECO:0007669"/>
    <property type="project" value="TreeGrafter"/>
</dbReference>
<evidence type="ECO:0000313" key="5">
    <source>
        <dbReference type="Proteomes" id="UP000772434"/>
    </source>
</evidence>
<dbReference type="PANTHER" id="PTHR43503:SF2">
    <property type="entry name" value="NEGATIVE REGULATOR OF SPORULATION MDS3-RELATED"/>
    <property type="match status" value="1"/>
</dbReference>
<dbReference type="EMBL" id="JADNRY010000034">
    <property type="protein sequence ID" value="KAF9071180.1"/>
    <property type="molecule type" value="Genomic_DNA"/>
</dbReference>
<comment type="caution">
    <text evidence="4">The sequence shown here is derived from an EMBL/GenBank/DDBJ whole genome shotgun (WGS) entry which is preliminary data.</text>
</comment>
<proteinExistence type="predicted"/>
<organism evidence="4 5">
    <name type="scientific">Rhodocollybia butyracea</name>
    <dbReference type="NCBI Taxonomy" id="206335"/>
    <lineage>
        <taxon>Eukaryota</taxon>
        <taxon>Fungi</taxon>
        <taxon>Dikarya</taxon>
        <taxon>Basidiomycota</taxon>
        <taxon>Agaricomycotina</taxon>
        <taxon>Agaricomycetes</taxon>
        <taxon>Agaricomycetidae</taxon>
        <taxon>Agaricales</taxon>
        <taxon>Marasmiineae</taxon>
        <taxon>Omphalotaceae</taxon>
        <taxon>Rhodocollybia</taxon>
    </lineage>
</organism>
<dbReference type="Pfam" id="PF24681">
    <property type="entry name" value="Kelch_KLHDC2_KLHL20_DRC7"/>
    <property type="match status" value="1"/>
</dbReference>
<feature type="region of interest" description="Disordered" evidence="3">
    <location>
        <begin position="579"/>
        <end position="606"/>
    </location>
</feature>
<dbReference type="InterPro" id="IPR011333">
    <property type="entry name" value="SKP1/BTB/POZ_sf"/>
</dbReference>
<feature type="region of interest" description="Disordered" evidence="3">
    <location>
        <begin position="459"/>
        <end position="485"/>
    </location>
</feature>
<dbReference type="AlphaFoldDB" id="A0A9P5PZN5"/>
<dbReference type="GO" id="GO:0005739">
    <property type="term" value="C:mitochondrion"/>
    <property type="evidence" value="ECO:0007669"/>
    <property type="project" value="TreeGrafter"/>
</dbReference>
<reference evidence="4" key="1">
    <citation type="submission" date="2020-11" db="EMBL/GenBank/DDBJ databases">
        <authorList>
            <consortium name="DOE Joint Genome Institute"/>
            <person name="Ahrendt S."/>
            <person name="Riley R."/>
            <person name="Andreopoulos W."/>
            <person name="Labutti K."/>
            <person name="Pangilinan J."/>
            <person name="Ruiz-Duenas F.J."/>
            <person name="Barrasa J.M."/>
            <person name="Sanchez-Garcia M."/>
            <person name="Camarero S."/>
            <person name="Miyauchi S."/>
            <person name="Serrano A."/>
            <person name="Linde D."/>
            <person name="Babiker R."/>
            <person name="Drula E."/>
            <person name="Ayuso-Fernandez I."/>
            <person name="Pacheco R."/>
            <person name="Padilla G."/>
            <person name="Ferreira P."/>
            <person name="Barriuso J."/>
            <person name="Kellner H."/>
            <person name="Castanera R."/>
            <person name="Alfaro M."/>
            <person name="Ramirez L."/>
            <person name="Pisabarro A.G."/>
            <person name="Kuo A."/>
            <person name="Tritt A."/>
            <person name="Lipzen A."/>
            <person name="He G."/>
            <person name="Yan M."/>
            <person name="Ng V."/>
            <person name="Cullen D."/>
            <person name="Martin F."/>
            <person name="Rosso M.-N."/>
            <person name="Henrissat B."/>
            <person name="Hibbett D."/>
            <person name="Martinez A.T."/>
            <person name="Grigoriev I.V."/>
        </authorList>
    </citation>
    <scope>NUCLEOTIDE SEQUENCE</scope>
    <source>
        <strain evidence="4">AH 40177</strain>
    </source>
</reference>
<feature type="compositionally biased region" description="Gly residues" evidence="3">
    <location>
        <begin position="595"/>
        <end position="606"/>
    </location>
</feature>
<dbReference type="Gene3D" id="3.30.710.10">
    <property type="entry name" value="Potassium Channel Kv1.1, Chain A"/>
    <property type="match status" value="1"/>
</dbReference>
<dbReference type="GO" id="GO:0005829">
    <property type="term" value="C:cytosol"/>
    <property type="evidence" value="ECO:0007669"/>
    <property type="project" value="TreeGrafter"/>
</dbReference>
<keyword evidence="5" id="KW-1185">Reference proteome</keyword>
<keyword evidence="1" id="KW-0880">Kelch repeat</keyword>
<sequence>MLHSIYDLTTSCRKTTGDVPAKLVVSASTTVGGRLVAERKMVSDLYAFDLETYVWEKITPFPEDDVPKPRYFHSTDTWNNQLIIFGGMSNEPNSLNPEELCVLNDVRFFDLNTRRWLPQSQFPVPVSDTFVPRARYAHLSSVSADRLFIIGGQDFYNTWLDDICVYDLLGKAWVQQRDYPRHCGTYRSVAVSSSNCIRLPQEEARNSRASTNFGPPGARFRENGASNSGEFTSSETLTHLPYSAPPTDDHPADIFLYSNYNFTDVKRELEVFSPLPDTDFTIQERSSAMSGTTFPPGLRFPTGAILGTHLIIAGTYLAHSYQSFSIWVLDLITMTWSRIDPGKAVETGSWFRGFFIFGNRNGNLVDDYNRRLLSWDHVAVIDLEAFGIYQPPPLKMDIPMQELGLAALEEKVLGDFEIVCDDGRKIACSRRLLEERWPWFKAQRKDLLSKTILASDSLPTSPMHTQLPELPGGALDSERPDPRLTPRALHLSEPYPITLALLQYFYTLALTTPLQLAPAVLSQLLVLATNYKIPHLEALVKHAMHRALSNSTSVGVYEVATLCGCRSLQIRALKTVMSYTQKRPRRDKESSGGRPSDGGGGGGGGNGLVQMDTMVPAVGLGATNIPALGLGVLQMLNGGPWARKTELVLTSLTVELFHFQGLTTY</sequence>
<feature type="region of interest" description="Disordered" evidence="3">
    <location>
        <begin position="207"/>
        <end position="227"/>
    </location>
</feature>
<dbReference type="PANTHER" id="PTHR43503">
    <property type="entry name" value="MCG48959-RELATED"/>
    <property type="match status" value="1"/>
</dbReference>
<accession>A0A9P5PZN5</accession>
<protein>
    <submittedName>
        <fullName evidence="4">Galactose oxidase</fullName>
    </submittedName>
</protein>
<keyword evidence="2" id="KW-0677">Repeat</keyword>
<dbReference type="OrthoDB" id="10001928at2759"/>
<evidence type="ECO:0000256" key="3">
    <source>
        <dbReference type="SAM" id="MobiDB-lite"/>
    </source>
</evidence>
<gene>
    <name evidence="4" type="ORF">BDP27DRAFT_1382479</name>
</gene>
<evidence type="ECO:0000256" key="2">
    <source>
        <dbReference type="ARBA" id="ARBA00022737"/>
    </source>
</evidence>
<dbReference type="InterPro" id="IPR015915">
    <property type="entry name" value="Kelch-typ_b-propeller"/>
</dbReference>
<evidence type="ECO:0000256" key="1">
    <source>
        <dbReference type="ARBA" id="ARBA00022441"/>
    </source>
</evidence>
<dbReference type="Gene3D" id="2.120.10.80">
    <property type="entry name" value="Kelch-type beta propeller"/>
    <property type="match status" value="1"/>
</dbReference>
<dbReference type="SUPFAM" id="SSF117281">
    <property type="entry name" value="Kelch motif"/>
    <property type="match status" value="1"/>
</dbReference>
<name>A0A9P5PZN5_9AGAR</name>